<reference evidence="2" key="1">
    <citation type="journal article" date="2017" name="Nature">
        <title>The sunflower genome provides insights into oil metabolism, flowering and Asterid evolution.</title>
        <authorList>
            <person name="Badouin H."/>
            <person name="Gouzy J."/>
            <person name="Grassa C.J."/>
            <person name="Murat F."/>
            <person name="Staton S.E."/>
            <person name="Cottret L."/>
            <person name="Lelandais-Briere C."/>
            <person name="Owens G.L."/>
            <person name="Carrere S."/>
            <person name="Mayjonade B."/>
            <person name="Legrand L."/>
            <person name="Gill N."/>
            <person name="Kane N.C."/>
            <person name="Bowers J.E."/>
            <person name="Hubner S."/>
            <person name="Bellec A."/>
            <person name="Berard A."/>
            <person name="Berges H."/>
            <person name="Blanchet N."/>
            <person name="Boniface M.C."/>
            <person name="Brunel D."/>
            <person name="Catrice O."/>
            <person name="Chaidir N."/>
            <person name="Claudel C."/>
            <person name="Donnadieu C."/>
            <person name="Faraut T."/>
            <person name="Fievet G."/>
            <person name="Helmstetter N."/>
            <person name="King M."/>
            <person name="Knapp S.J."/>
            <person name="Lai Z."/>
            <person name="Le Paslier M.C."/>
            <person name="Lippi Y."/>
            <person name="Lorenzon L."/>
            <person name="Mandel J.R."/>
            <person name="Marage G."/>
            <person name="Marchand G."/>
            <person name="Marquand E."/>
            <person name="Bret-Mestries E."/>
            <person name="Morien E."/>
            <person name="Nambeesan S."/>
            <person name="Nguyen T."/>
            <person name="Pegot-Espagnet P."/>
            <person name="Pouilly N."/>
            <person name="Raftis F."/>
            <person name="Sallet E."/>
            <person name="Schiex T."/>
            <person name="Thomas J."/>
            <person name="Vandecasteele C."/>
            <person name="Vares D."/>
            <person name="Vear F."/>
            <person name="Vautrin S."/>
            <person name="Crespi M."/>
            <person name="Mangin B."/>
            <person name="Burke J.M."/>
            <person name="Salse J."/>
            <person name="Munos S."/>
            <person name="Vincourt P."/>
            <person name="Rieseberg L.H."/>
            <person name="Langlade N.B."/>
        </authorList>
    </citation>
    <scope>NUCLEOTIDE SEQUENCE</scope>
    <source>
        <tissue evidence="2">Leaves</tissue>
    </source>
</reference>
<keyword evidence="1" id="KW-1133">Transmembrane helix</keyword>
<reference evidence="2" key="2">
    <citation type="submission" date="2020-06" db="EMBL/GenBank/DDBJ databases">
        <title>Helianthus annuus Genome sequencing and assembly Release 2.</title>
        <authorList>
            <person name="Gouzy J."/>
            <person name="Langlade N."/>
            <person name="Munos S."/>
        </authorList>
    </citation>
    <scope>NUCLEOTIDE SEQUENCE</scope>
    <source>
        <tissue evidence="2">Leaves</tissue>
    </source>
</reference>
<gene>
    <name evidence="2" type="ORF">HanXRQr2_Chr06g0278381</name>
</gene>
<dbReference type="AlphaFoldDB" id="A0A9K3NLF9"/>
<sequence length="87" mass="9303">MDPDLETPTVVLGPHLFCASWSTITLILLLSITTKGETLLLVLALDLDLVEALELDFPLRATLALTASAAISEALRGLRSLETGKTK</sequence>
<organism evidence="2 3">
    <name type="scientific">Helianthus annuus</name>
    <name type="common">Common sunflower</name>
    <dbReference type="NCBI Taxonomy" id="4232"/>
    <lineage>
        <taxon>Eukaryota</taxon>
        <taxon>Viridiplantae</taxon>
        <taxon>Streptophyta</taxon>
        <taxon>Embryophyta</taxon>
        <taxon>Tracheophyta</taxon>
        <taxon>Spermatophyta</taxon>
        <taxon>Magnoliopsida</taxon>
        <taxon>eudicotyledons</taxon>
        <taxon>Gunneridae</taxon>
        <taxon>Pentapetalae</taxon>
        <taxon>asterids</taxon>
        <taxon>campanulids</taxon>
        <taxon>Asterales</taxon>
        <taxon>Asteraceae</taxon>
        <taxon>Asteroideae</taxon>
        <taxon>Heliantheae alliance</taxon>
        <taxon>Heliantheae</taxon>
        <taxon>Helianthus</taxon>
    </lineage>
</organism>
<evidence type="ECO:0000313" key="2">
    <source>
        <dbReference type="EMBL" id="KAF5804035.1"/>
    </source>
</evidence>
<feature type="transmembrane region" description="Helical" evidence="1">
    <location>
        <begin position="12"/>
        <end position="32"/>
    </location>
</feature>
<accession>A0A9K3NLF9</accession>
<dbReference type="EMBL" id="MNCJ02000321">
    <property type="protein sequence ID" value="KAF5804035.1"/>
    <property type="molecule type" value="Genomic_DNA"/>
</dbReference>
<protein>
    <submittedName>
        <fullName evidence="2">Uncharacterized protein</fullName>
    </submittedName>
</protein>
<name>A0A9K3NLF9_HELAN</name>
<keyword evidence="1" id="KW-0812">Transmembrane</keyword>
<comment type="caution">
    <text evidence="2">The sequence shown here is derived from an EMBL/GenBank/DDBJ whole genome shotgun (WGS) entry which is preliminary data.</text>
</comment>
<keyword evidence="1" id="KW-0472">Membrane</keyword>
<evidence type="ECO:0000256" key="1">
    <source>
        <dbReference type="SAM" id="Phobius"/>
    </source>
</evidence>
<keyword evidence="3" id="KW-1185">Reference proteome</keyword>
<proteinExistence type="predicted"/>
<evidence type="ECO:0000313" key="3">
    <source>
        <dbReference type="Proteomes" id="UP000215914"/>
    </source>
</evidence>
<dbReference type="Proteomes" id="UP000215914">
    <property type="component" value="Unassembled WGS sequence"/>
</dbReference>
<dbReference type="Gramene" id="mRNA:HanXRQr2_Chr06g0278381">
    <property type="protein sequence ID" value="CDS:HanXRQr2_Chr06g0278381.1"/>
    <property type="gene ID" value="HanXRQr2_Chr06g0278381"/>
</dbReference>